<evidence type="ECO:0000313" key="1">
    <source>
        <dbReference type="EMBL" id="JAH31679.1"/>
    </source>
</evidence>
<dbReference type="AlphaFoldDB" id="A0A0E9RRA1"/>
<reference evidence="1" key="2">
    <citation type="journal article" date="2015" name="Fish Shellfish Immunol.">
        <title>Early steps in the European eel (Anguilla anguilla)-Vibrio vulnificus interaction in the gills: Role of the RtxA13 toxin.</title>
        <authorList>
            <person name="Callol A."/>
            <person name="Pajuelo D."/>
            <person name="Ebbesson L."/>
            <person name="Teles M."/>
            <person name="MacKenzie S."/>
            <person name="Amaro C."/>
        </authorList>
    </citation>
    <scope>NUCLEOTIDE SEQUENCE</scope>
</reference>
<proteinExistence type="predicted"/>
<accession>A0A0E9RRA1</accession>
<sequence length="42" mass="4754">MNRVLSLISVVQCHVKHNCTVLNTFLEWMLSLVVQCCVTYGA</sequence>
<name>A0A0E9RRA1_ANGAN</name>
<reference evidence="1" key="1">
    <citation type="submission" date="2014-11" db="EMBL/GenBank/DDBJ databases">
        <authorList>
            <person name="Amaro Gonzalez C."/>
        </authorList>
    </citation>
    <scope>NUCLEOTIDE SEQUENCE</scope>
</reference>
<dbReference type="EMBL" id="GBXM01076898">
    <property type="protein sequence ID" value="JAH31679.1"/>
    <property type="molecule type" value="Transcribed_RNA"/>
</dbReference>
<protein>
    <submittedName>
        <fullName evidence="1">Uncharacterized protein</fullName>
    </submittedName>
</protein>
<organism evidence="1">
    <name type="scientific">Anguilla anguilla</name>
    <name type="common">European freshwater eel</name>
    <name type="synonym">Muraena anguilla</name>
    <dbReference type="NCBI Taxonomy" id="7936"/>
    <lineage>
        <taxon>Eukaryota</taxon>
        <taxon>Metazoa</taxon>
        <taxon>Chordata</taxon>
        <taxon>Craniata</taxon>
        <taxon>Vertebrata</taxon>
        <taxon>Euteleostomi</taxon>
        <taxon>Actinopterygii</taxon>
        <taxon>Neopterygii</taxon>
        <taxon>Teleostei</taxon>
        <taxon>Anguilliformes</taxon>
        <taxon>Anguillidae</taxon>
        <taxon>Anguilla</taxon>
    </lineage>
</organism>